<feature type="compositionally biased region" description="Gly residues" evidence="3">
    <location>
        <begin position="254"/>
        <end position="269"/>
    </location>
</feature>
<dbReference type="Pfam" id="PF00071">
    <property type="entry name" value="Ras"/>
    <property type="match status" value="1"/>
</dbReference>
<dbReference type="InterPro" id="IPR027417">
    <property type="entry name" value="P-loop_NTPase"/>
</dbReference>
<gene>
    <name evidence="4" type="ORF">JKP88DRAFT_261086</name>
</gene>
<dbReference type="InterPro" id="IPR050227">
    <property type="entry name" value="Rab"/>
</dbReference>
<keyword evidence="2" id="KW-0342">GTP-binding</keyword>
<name>A0A835YX00_9STRA</name>
<dbReference type="SMART" id="SM00173">
    <property type="entry name" value="RAS"/>
    <property type="match status" value="1"/>
</dbReference>
<dbReference type="EMBL" id="JAFCMP010000223">
    <property type="protein sequence ID" value="KAG5183257.1"/>
    <property type="molecule type" value="Genomic_DNA"/>
</dbReference>
<organism evidence="4 5">
    <name type="scientific">Tribonema minus</name>
    <dbReference type="NCBI Taxonomy" id="303371"/>
    <lineage>
        <taxon>Eukaryota</taxon>
        <taxon>Sar</taxon>
        <taxon>Stramenopiles</taxon>
        <taxon>Ochrophyta</taxon>
        <taxon>PX clade</taxon>
        <taxon>Xanthophyceae</taxon>
        <taxon>Tribonematales</taxon>
        <taxon>Tribonemataceae</taxon>
        <taxon>Tribonema</taxon>
    </lineage>
</organism>
<dbReference type="InterPro" id="IPR001806">
    <property type="entry name" value="Small_GTPase"/>
</dbReference>
<keyword evidence="5" id="KW-1185">Reference proteome</keyword>
<dbReference type="PROSITE" id="PS51419">
    <property type="entry name" value="RAB"/>
    <property type="match status" value="1"/>
</dbReference>
<evidence type="ECO:0000256" key="2">
    <source>
        <dbReference type="ARBA" id="ARBA00023134"/>
    </source>
</evidence>
<evidence type="ECO:0000256" key="3">
    <source>
        <dbReference type="SAM" id="MobiDB-lite"/>
    </source>
</evidence>
<keyword evidence="1" id="KW-0547">Nucleotide-binding</keyword>
<dbReference type="SUPFAM" id="SSF52540">
    <property type="entry name" value="P-loop containing nucleoside triphosphate hydrolases"/>
    <property type="match status" value="1"/>
</dbReference>
<proteinExistence type="predicted"/>
<dbReference type="SMART" id="SM00175">
    <property type="entry name" value="RAB"/>
    <property type="match status" value="1"/>
</dbReference>
<evidence type="ECO:0000313" key="5">
    <source>
        <dbReference type="Proteomes" id="UP000664859"/>
    </source>
</evidence>
<evidence type="ECO:0000256" key="1">
    <source>
        <dbReference type="ARBA" id="ARBA00022741"/>
    </source>
</evidence>
<sequence>MNRRSSRAEKYDSPHLGPAKLKILLLGDSATGKTAVTQRFASNRFDPAHKPTVAVDFSQTSITVGTQMVRLALWNLAEKKEGTQQVNGNHFQGVHGAFIVVDITQPHTVAKMLQWKALIDETVAQVQFSKATLDRLCEKYQVDSWFATSAKTNVNIELAMKQMVLSVLSGPYHSNFQRVLTGGLSHAEVGPVIFAATVSDADVAALTSEVEQLRKSDVTPTLADHEPQAFVTMGSGSGGSGGLVKRNSVKRGSLGSGGSPGAKRGVGSGGGNVRCVELDSFRTACAAWR</sequence>
<evidence type="ECO:0000313" key="4">
    <source>
        <dbReference type="EMBL" id="KAG5183257.1"/>
    </source>
</evidence>
<accession>A0A835YX00</accession>
<dbReference type="PRINTS" id="PR00449">
    <property type="entry name" value="RASTRNSFRMNG"/>
</dbReference>
<dbReference type="PANTHER" id="PTHR47977">
    <property type="entry name" value="RAS-RELATED PROTEIN RAB"/>
    <property type="match status" value="1"/>
</dbReference>
<protein>
    <submittedName>
        <fullName evidence="4">P-loop containing nucleoside triphosphate hydrolase protein</fullName>
    </submittedName>
</protein>
<keyword evidence="4" id="KW-0378">Hydrolase</keyword>
<comment type="caution">
    <text evidence="4">The sequence shown here is derived from an EMBL/GenBank/DDBJ whole genome shotgun (WGS) entry which is preliminary data.</text>
</comment>
<reference evidence="4" key="1">
    <citation type="submission" date="2021-02" db="EMBL/GenBank/DDBJ databases">
        <title>First Annotated Genome of the Yellow-green Alga Tribonema minus.</title>
        <authorList>
            <person name="Mahan K.M."/>
        </authorList>
    </citation>
    <scope>NUCLEOTIDE SEQUENCE</scope>
    <source>
        <strain evidence="4">UTEX B ZZ1240</strain>
    </source>
</reference>
<dbReference type="OrthoDB" id="8830751at2759"/>
<dbReference type="Gene3D" id="3.40.50.300">
    <property type="entry name" value="P-loop containing nucleotide triphosphate hydrolases"/>
    <property type="match status" value="1"/>
</dbReference>
<dbReference type="AlphaFoldDB" id="A0A835YX00"/>
<feature type="region of interest" description="Disordered" evidence="3">
    <location>
        <begin position="229"/>
        <end position="269"/>
    </location>
</feature>
<dbReference type="Proteomes" id="UP000664859">
    <property type="component" value="Unassembled WGS sequence"/>
</dbReference>
<dbReference type="GO" id="GO:0003924">
    <property type="term" value="F:GTPase activity"/>
    <property type="evidence" value="ECO:0007669"/>
    <property type="project" value="InterPro"/>
</dbReference>
<dbReference type="GO" id="GO:0005525">
    <property type="term" value="F:GTP binding"/>
    <property type="evidence" value="ECO:0007669"/>
    <property type="project" value="UniProtKB-KW"/>
</dbReference>